<evidence type="ECO:0000313" key="2">
    <source>
        <dbReference type="RefSeq" id="XP_039130273.1"/>
    </source>
</evidence>
<dbReference type="GeneID" id="120266696"/>
<accession>A0AB40BTF1</accession>
<protein>
    <submittedName>
        <fullName evidence="2">Uncharacterized protein LOC120266696 isoform X1</fullName>
    </submittedName>
</protein>
<dbReference type="RefSeq" id="XP_039130273.1">
    <property type="nucleotide sequence ID" value="XM_039274339.1"/>
</dbReference>
<dbReference type="AlphaFoldDB" id="A0AB40BTF1"/>
<keyword evidence="1" id="KW-1185">Reference proteome</keyword>
<name>A0AB40BTF1_DIOCR</name>
<evidence type="ECO:0000313" key="1">
    <source>
        <dbReference type="Proteomes" id="UP001515500"/>
    </source>
</evidence>
<reference evidence="2" key="1">
    <citation type="submission" date="2025-08" db="UniProtKB">
        <authorList>
            <consortium name="RefSeq"/>
        </authorList>
    </citation>
    <scope>IDENTIFICATION</scope>
</reference>
<proteinExistence type="predicted"/>
<gene>
    <name evidence="2" type="primary">LOC120266696</name>
</gene>
<organism evidence="1 2">
    <name type="scientific">Dioscorea cayennensis subsp. rotundata</name>
    <name type="common">White Guinea yam</name>
    <name type="synonym">Dioscorea rotundata</name>
    <dbReference type="NCBI Taxonomy" id="55577"/>
    <lineage>
        <taxon>Eukaryota</taxon>
        <taxon>Viridiplantae</taxon>
        <taxon>Streptophyta</taxon>
        <taxon>Embryophyta</taxon>
        <taxon>Tracheophyta</taxon>
        <taxon>Spermatophyta</taxon>
        <taxon>Magnoliopsida</taxon>
        <taxon>Liliopsida</taxon>
        <taxon>Dioscoreales</taxon>
        <taxon>Dioscoreaceae</taxon>
        <taxon>Dioscorea</taxon>
    </lineage>
</organism>
<dbReference type="Proteomes" id="UP001515500">
    <property type="component" value="Chromosome 8"/>
</dbReference>
<sequence>MGGIKPLLPPLKVFFPVIGSKCPRSPPVAIIAYIKTSECRHLLTCKRCGGARHKATTYRVELPSPQGADKHDQSNCEHPRSCNLLQLCDIYIYITVNFIASFSLSLTSCGVCGKDVNLVECSSRSICGRVLKSGQKSTWFYPSKRHKGLCLNFDFSVQVDSITWGFFQIRSECVVDSLA</sequence>